<comment type="caution">
    <text evidence="1">The sequence shown here is derived from an EMBL/GenBank/DDBJ whole genome shotgun (WGS) entry which is preliminary data.</text>
</comment>
<keyword evidence="2" id="KW-1185">Reference proteome</keyword>
<name>A0ABU6SNK9_9FABA</name>
<protein>
    <submittedName>
        <fullName evidence="1">Uncharacterized protein</fullName>
    </submittedName>
</protein>
<dbReference type="Proteomes" id="UP001341840">
    <property type="component" value="Unassembled WGS sequence"/>
</dbReference>
<reference evidence="1 2" key="1">
    <citation type="journal article" date="2023" name="Plants (Basel)">
        <title>Bridging the Gap: Combining Genomics and Transcriptomics Approaches to Understand Stylosanthes scabra, an Orphan Legume from the Brazilian Caatinga.</title>
        <authorList>
            <person name="Ferreira-Neto J.R.C."/>
            <person name="da Silva M.D."/>
            <person name="Binneck E."/>
            <person name="de Melo N.F."/>
            <person name="da Silva R.H."/>
            <person name="de Melo A.L.T.M."/>
            <person name="Pandolfi V."/>
            <person name="Bustamante F.O."/>
            <person name="Brasileiro-Vidal A.C."/>
            <person name="Benko-Iseppon A.M."/>
        </authorList>
    </citation>
    <scope>NUCLEOTIDE SEQUENCE [LARGE SCALE GENOMIC DNA]</scope>
    <source>
        <tissue evidence="1">Leaves</tissue>
    </source>
</reference>
<organism evidence="1 2">
    <name type="scientific">Stylosanthes scabra</name>
    <dbReference type="NCBI Taxonomy" id="79078"/>
    <lineage>
        <taxon>Eukaryota</taxon>
        <taxon>Viridiplantae</taxon>
        <taxon>Streptophyta</taxon>
        <taxon>Embryophyta</taxon>
        <taxon>Tracheophyta</taxon>
        <taxon>Spermatophyta</taxon>
        <taxon>Magnoliopsida</taxon>
        <taxon>eudicotyledons</taxon>
        <taxon>Gunneridae</taxon>
        <taxon>Pentapetalae</taxon>
        <taxon>rosids</taxon>
        <taxon>fabids</taxon>
        <taxon>Fabales</taxon>
        <taxon>Fabaceae</taxon>
        <taxon>Papilionoideae</taxon>
        <taxon>50 kb inversion clade</taxon>
        <taxon>dalbergioids sensu lato</taxon>
        <taxon>Dalbergieae</taxon>
        <taxon>Pterocarpus clade</taxon>
        <taxon>Stylosanthes</taxon>
    </lineage>
</organism>
<sequence length="117" mass="13049">MSVLSSGKCVRLWFGTCTGPVGLAMITNRTFQVQVQAWKVEKHVVSCCDLDSPVESSVCSATVSAERVRSAVSHTGVLQFLVSEQFFPSEPDEWNCYALEHDLNQRIMRKMLPKAII</sequence>
<accession>A0ABU6SNK9</accession>
<evidence type="ECO:0000313" key="1">
    <source>
        <dbReference type="EMBL" id="MED6137696.1"/>
    </source>
</evidence>
<evidence type="ECO:0000313" key="2">
    <source>
        <dbReference type="Proteomes" id="UP001341840"/>
    </source>
</evidence>
<proteinExistence type="predicted"/>
<dbReference type="EMBL" id="JASCZI010061116">
    <property type="protein sequence ID" value="MED6137696.1"/>
    <property type="molecule type" value="Genomic_DNA"/>
</dbReference>
<gene>
    <name evidence="1" type="ORF">PIB30_067325</name>
</gene>